<evidence type="ECO:0000259" key="4">
    <source>
        <dbReference type="PROSITE" id="PS50014"/>
    </source>
</evidence>
<dbReference type="AlphaFoldDB" id="A0A9W7CCH0"/>
<accession>A0A9W7CCH0</accession>
<comment type="caution">
    <text evidence="5">The sequence shown here is derived from an EMBL/GenBank/DDBJ whole genome shotgun (WGS) entry which is preliminary data.</text>
</comment>
<dbReference type="PROSITE" id="PS50014">
    <property type="entry name" value="BROMODOMAIN_2"/>
    <property type="match status" value="1"/>
</dbReference>
<dbReference type="InterPro" id="IPR001487">
    <property type="entry name" value="Bromodomain"/>
</dbReference>
<protein>
    <recommendedName>
        <fullName evidence="4">Bromo domain-containing protein</fullName>
    </recommendedName>
</protein>
<evidence type="ECO:0000256" key="3">
    <source>
        <dbReference type="SAM" id="MobiDB-lite"/>
    </source>
</evidence>
<dbReference type="SUPFAM" id="SSF47370">
    <property type="entry name" value="Bromodomain"/>
    <property type="match status" value="1"/>
</dbReference>
<keyword evidence="6" id="KW-1185">Reference proteome</keyword>
<dbReference type="OrthoDB" id="1742084at2759"/>
<sequence>MDVDTPQPTAMDQIISFYTSANPYNPLKGKKQGGKQQPEPTFHCLLPGDLRVNPDPNYNYVSGDLRGYHDSWASSSVLGQSLGPLLPRTTPPESLVLRPRMSKTLKTQEMDKRLFAGRDDHLTPRQKYDIYMENVALTLQRQVVVKKKEDEEEKFIDQIYSLQFGAAKINPFRQELGDDFFKLYPEYREKCPLPMDLVKMKDKNEGLLYGVDLKSILTDCQLMVDNAMNWNTKGDTVYSAAEQLGTIDIPRLVREICVPKLKEVKKKFKKLKKEKLKKEKEEKEAAAKEEAAKELKALDAAS</sequence>
<proteinExistence type="predicted"/>
<evidence type="ECO:0000256" key="2">
    <source>
        <dbReference type="PROSITE-ProRule" id="PRU00035"/>
    </source>
</evidence>
<organism evidence="5 6">
    <name type="scientific">Triparma retinervis</name>
    <dbReference type="NCBI Taxonomy" id="2557542"/>
    <lineage>
        <taxon>Eukaryota</taxon>
        <taxon>Sar</taxon>
        <taxon>Stramenopiles</taxon>
        <taxon>Ochrophyta</taxon>
        <taxon>Bolidophyceae</taxon>
        <taxon>Parmales</taxon>
        <taxon>Triparmaceae</taxon>
        <taxon>Triparma</taxon>
    </lineage>
</organism>
<reference evidence="5" key="1">
    <citation type="submission" date="2022-07" db="EMBL/GenBank/DDBJ databases">
        <title>Genome analysis of Parmales, a sister group of diatoms, reveals the evolutionary specialization of diatoms from phago-mixotrophs to photoautotrophs.</title>
        <authorList>
            <person name="Ban H."/>
            <person name="Sato S."/>
            <person name="Yoshikawa S."/>
            <person name="Kazumasa Y."/>
            <person name="Nakamura Y."/>
            <person name="Ichinomiya M."/>
            <person name="Saitoh K."/>
            <person name="Sato N."/>
            <person name="Blanc-Mathieu R."/>
            <person name="Endo H."/>
            <person name="Kuwata A."/>
            <person name="Ogata H."/>
        </authorList>
    </citation>
    <scope>NUCLEOTIDE SEQUENCE</scope>
</reference>
<gene>
    <name evidence="5" type="ORF">TrRE_jg9885</name>
</gene>
<dbReference type="Proteomes" id="UP001165082">
    <property type="component" value="Unassembled WGS sequence"/>
</dbReference>
<feature type="region of interest" description="Disordered" evidence="3">
    <location>
        <begin position="275"/>
        <end position="302"/>
    </location>
</feature>
<evidence type="ECO:0000313" key="6">
    <source>
        <dbReference type="Proteomes" id="UP001165082"/>
    </source>
</evidence>
<evidence type="ECO:0000256" key="1">
    <source>
        <dbReference type="ARBA" id="ARBA00023117"/>
    </source>
</evidence>
<dbReference type="CDD" id="cd04369">
    <property type="entry name" value="Bromodomain"/>
    <property type="match status" value="1"/>
</dbReference>
<keyword evidence="1 2" id="KW-0103">Bromodomain</keyword>
<feature type="compositionally biased region" description="Basic and acidic residues" evidence="3">
    <location>
        <begin position="276"/>
        <end position="302"/>
    </location>
</feature>
<dbReference type="SMART" id="SM00297">
    <property type="entry name" value="BROMO"/>
    <property type="match status" value="1"/>
</dbReference>
<dbReference type="Pfam" id="PF00439">
    <property type="entry name" value="Bromodomain"/>
    <property type="match status" value="1"/>
</dbReference>
<dbReference type="InterPro" id="IPR036427">
    <property type="entry name" value="Bromodomain-like_sf"/>
</dbReference>
<dbReference type="EMBL" id="BRXZ01000128">
    <property type="protein sequence ID" value="GMI05802.1"/>
    <property type="molecule type" value="Genomic_DNA"/>
</dbReference>
<name>A0A9W7CCH0_9STRA</name>
<feature type="domain" description="Bromo" evidence="4">
    <location>
        <begin position="164"/>
        <end position="238"/>
    </location>
</feature>
<evidence type="ECO:0000313" key="5">
    <source>
        <dbReference type="EMBL" id="GMI05802.1"/>
    </source>
</evidence>
<dbReference type="Gene3D" id="1.20.920.10">
    <property type="entry name" value="Bromodomain-like"/>
    <property type="match status" value="1"/>
</dbReference>